<dbReference type="AlphaFoldDB" id="A0A100XAX4"/>
<dbReference type="InterPro" id="IPR041552">
    <property type="entry name" value="UvrA_DNA-bd"/>
</dbReference>
<accession>A0A100XAX4</accession>
<dbReference type="GO" id="GO:0005737">
    <property type="term" value="C:cytoplasm"/>
    <property type="evidence" value="ECO:0007669"/>
    <property type="project" value="UniProtKB-SubCell"/>
</dbReference>
<dbReference type="GO" id="GO:0004518">
    <property type="term" value="F:nuclease activity"/>
    <property type="evidence" value="ECO:0007669"/>
    <property type="project" value="UniProtKB-KW"/>
</dbReference>
<comment type="similarity">
    <text evidence="14">Belongs to the ABC transporter superfamily. UvrA family.</text>
</comment>
<dbReference type="InterPro" id="IPR017871">
    <property type="entry name" value="ABC_transporter-like_CS"/>
</dbReference>
<evidence type="ECO:0000259" key="17">
    <source>
        <dbReference type="PROSITE" id="PS50893"/>
    </source>
</evidence>
<keyword evidence="11" id="KW-0267">Excision nuclease</keyword>
<evidence type="ECO:0000313" key="19">
    <source>
        <dbReference type="Proteomes" id="UP000069654"/>
    </source>
</evidence>
<evidence type="ECO:0000256" key="8">
    <source>
        <dbReference type="ARBA" id="ARBA00022771"/>
    </source>
</evidence>
<reference evidence="18 19" key="1">
    <citation type="journal article" date="2016" name="Genome Announc.">
        <title>Draft Genome Sequences of Five Rapidly Growing Mycobacterium Species, M. thermoresistibile, M. fortuitum subsp. acetamidolyticum, M. canariasense, M. brisbanense, and M. novocastrense.</title>
        <authorList>
            <person name="Katahira K."/>
            <person name="Ogura Y."/>
            <person name="Gotoh Y."/>
            <person name="Hayashi T."/>
        </authorList>
    </citation>
    <scope>NUCLEOTIDE SEQUENCE [LARGE SCALE GENOMIC DNA]</scope>
    <source>
        <strain evidence="18 19">JCM6362</strain>
    </source>
</reference>
<dbReference type="PANTHER" id="PTHR43152">
    <property type="entry name" value="UVRABC SYSTEM PROTEIN A"/>
    <property type="match status" value="1"/>
</dbReference>
<reference evidence="19" key="2">
    <citation type="submission" date="2016-02" db="EMBL/GenBank/DDBJ databases">
        <title>Draft genome sequence of five rapidly growing Mycobacterium species.</title>
        <authorList>
            <person name="Katahira K."/>
            <person name="Gotou Y."/>
            <person name="Iida K."/>
            <person name="Ogura Y."/>
            <person name="Hayashi T."/>
        </authorList>
    </citation>
    <scope>NUCLEOTIDE SEQUENCE [LARGE SCALE GENOMIC DNA]</scope>
    <source>
        <strain evidence="19">JCM6362</strain>
    </source>
</reference>
<evidence type="ECO:0000256" key="3">
    <source>
        <dbReference type="ARBA" id="ARBA00022723"/>
    </source>
</evidence>
<evidence type="ECO:0000256" key="6">
    <source>
        <dbReference type="ARBA" id="ARBA00022763"/>
    </source>
</evidence>
<dbReference type="EMBL" id="BCTB01000002">
    <property type="protein sequence ID" value="GAT13203.1"/>
    <property type="molecule type" value="Genomic_DNA"/>
</dbReference>
<evidence type="ECO:0000256" key="12">
    <source>
        <dbReference type="ARBA" id="ARBA00023125"/>
    </source>
</evidence>
<comment type="caution">
    <text evidence="18">The sequence shown here is derived from an EMBL/GenBank/DDBJ whole genome shotgun (WGS) entry which is preliminary data.</text>
</comment>
<dbReference type="PROSITE" id="PS50893">
    <property type="entry name" value="ABC_TRANSPORTER_2"/>
    <property type="match status" value="1"/>
</dbReference>
<dbReference type="PANTHER" id="PTHR43152:SF3">
    <property type="entry name" value="UVRABC SYSTEM PROTEIN A"/>
    <property type="match status" value="1"/>
</dbReference>
<dbReference type="GO" id="GO:0016887">
    <property type="term" value="F:ATP hydrolysis activity"/>
    <property type="evidence" value="ECO:0007669"/>
    <property type="project" value="InterPro"/>
</dbReference>
<evidence type="ECO:0000256" key="9">
    <source>
        <dbReference type="ARBA" id="ARBA00022833"/>
    </source>
</evidence>
<dbReference type="Gene3D" id="3.40.50.300">
    <property type="entry name" value="P-loop containing nucleotide triphosphate hydrolases"/>
    <property type="match status" value="2"/>
</dbReference>
<evidence type="ECO:0000256" key="2">
    <source>
        <dbReference type="ARBA" id="ARBA00022490"/>
    </source>
</evidence>
<organism evidence="18 19">
    <name type="scientific">Mycolicibacterium thermoresistibile</name>
    <name type="common">Mycobacterium thermoresistibile</name>
    <dbReference type="NCBI Taxonomy" id="1797"/>
    <lineage>
        <taxon>Bacteria</taxon>
        <taxon>Bacillati</taxon>
        <taxon>Actinomycetota</taxon>
        <taxon>Actinomycetes</taxon>
        <taxon>Mycobacteriales</taxon>
        <taxon>Mycobacteriaceae</taxon>
        <taxon>Mycolicibacterium</taxon>
    </lineage>
</organism>
<evidence type="ECO:0000256" key="14">
    <source>
        <dbReference type="ARBA" id="ARBA00038000"/>
    </source>
</evidence>
<evidence type="ECO:0000256" key="11">
    <source>
        <dbReference type="ARBA" id="ARBA00022881"/>
    </source>
</evidence>
<keyword evidence="6" id="KW-0227">DNA damage</keyword>
<evidence type="ECO:0000256" key="1">
    <source>
        <dbReference type="ARBA" id="ARBA00004496"/>
    </source>
</evidence>
<gene>
    <name evidence="18" type="ORF">RMCT_0175</name>
</gene>
<evidence type="ECO:0000256" key="4">
    <source>
        <dbReference type="ARBA" id="ARBA00022737"/>
    </source>
</evidence>
<dbReference type="Pfam" id="PF17755">
    <property type="entry name" value="UvrA_DNA-bind"/>
    <property type="match status" value="1"/>
</dbReference>
<dbReference type="InterPro" id="IPR003439">
    <property type="entry name" value="ABC_transporter-like_ATP-bd"/>
</dbReference>
<proteinExistence type="inferred from homology"/>
<name>A0A100XAX4_MYCTH</name>
<keyword evidence="13" id="KW-0234">DNA repair</keyword>
<dbReference type="InterPro" id="IPR027417">
    <property type="entry name" value="P-loop_NTPase"/>
</dbReference>
<evidence type="ECO:0000256" key="16">
    <source>
        <dbReference type="ARBA" id="ARBA00042156"/>
    </source>
</evidence>
<keyword evidence="4" id="KW-0677">Repeat</keyword>
<keyword evidence="5" id="KW-0547">Nucleotide-binding</keyword>
<evidence type="ECO:0000256" key="10">
    <source>
        <dbReference type="ARBA" id="ARBA00022840"/>
    </source>
</evidence>
<dbReference type="Gene3D" id="1.10.8.280">
    <property type="entry name" value="ABC transporter ATPase domain-like"/>
    <property type="match status" value="1"/>
</dbReference>
<keyword evidence="10" id="KW-0067">ATP-binding</keyword>
<evidence type="ECO:0000256" key="15">
    <source>
        <dbReference type="ARBA" id="ARBA00039316"/>
    </source>
</evidence>
<dbReference type="PROSITE" id="PS00211">
    <property type="entry name" value="ABC_TRANSPORTER_1"/>
    <property type="match status" value="1"/>
</dbReference>
<feature type="domain" description="ABC transporter" evidence="17">
    <location>
        <begin position="319"/>
        <end position="662"/>
    </location>
</feature>
<evidence type="ECO:0000256" key="13">
    <source>
        <dbReference type="ARBA" id="ARBA00023204"/>
    </source>
</evidence>
<keyword evidence="7" id="KW-0228">DNA excision</keyword>
<dbReference type="GO" id="GO:0005524">
    <property type="term" value="F:ATP binding"/>
    <property type="evidence" value="ECO:0007669"/>
    <property type="project" value="UniProtKB-KW"/>
</dbReference>
<keyword evidence="2" id="KW-0963">Cytoplasm</keyword>
<keyword evidence="9" id="KW-0862">Zinc</keyword>
<keyword evidence="12" id="KW-0238">DNA-binding</keyword>
<evidence type="ECO:0000256" key="5">
    <source>
        <dbReference type="ARBA" id="ARBA00022741"/>
    </source>
</evidence>
<comment type="subcellular location">
    <subcellularLocation>
        <location evidence="1">Cytoplasm</location>
    </subcellularLocation>
</comment>
<dbReference type="RefSeq" id="WP_308210489.1">
    <property type="nucleotide sequence ID" value="NZ_BCTB01000002.1"/>
</dbReference>
<dbReference type="SUPFAM" id="SSF52540">
    <property type="entry name" value="P-loop containing nucleoside triphosphate hydrolases"/>
    <property type="match status" value="2"/>
</dbReference>
<keyword evidence="3" id="KW-0479">Metal-binding</keyword>
<dbReference type="GO" id="GO:0003677">
    <property type="term" value="F:DNA binding"/>
    <property type="evidence" value="ECO:0007669"/>
    <property type="project" value="UniProtKB-KW"/>
</dbReference>
<protein>
    <recommendedName>
        <fullName evidence="15">UvrABC system protein A</fullName>
    </recommendedName>
    <alternativeName>
        <fullName evidence="16">Excinuclease ABC subunit A</fullName>
    </alternativeName>
</protein>
<keyword evidence="8" id="KW-0863">Zinc-finger</keyword>
<dbReference type="GO" id="GO:0006281">
    <property type="term" value="P:DNA repair"/>
    <property type="evidence" value="ECO:0007669"/>
    <property type="project" value="UniProtKB-KW"/>
</dbReference>
<evidence type="ECO:0000313" key="18">
    <source>
        <dbReference type="EMBL" id="GAT13203.1"/>
    </source>
</evidence>
<evidence type="ECO:0000256" key="7">
    <source>
        <dbReference type="ARBA" id="ARBA00022769"/>
    </source>
</evidence>
<sequence length="673" mass="71612">MNRDRLVVDENLSLADGAIGPWRMLGRSHMPLVAAELGVRTDVPWRDLTADERRLVIDGPGHPVTKHIVIQSGTGRPFPLNACYESATESVLKMAANETSSGRTGAARYLETRACPQCHGSRLSPLARASRLAGRNLAEILAEPLGAYADFAKSVVAEAATISASLIGTAERLTGELHKAVEPLLVLGLAYLSPDRAGDTLSTGERQRIQLQSTAMRRTTGMLYVLDEPSIGLHASAVEGLIDILDGLVGDGNSIVVVDHDVQILRAADHLLELGPDAGAGGGRLVAQGPPTTVAAALESRIGAYLTGTAQPVVRQRRAPDPDLDAVAIDVADLFNLRDVQAQFPVNRMTAITGVSGAGKTALILDSLIPALRAEADGEPLPRHVRAVESAGLDRVVVVDATPIGANDRSTPATYSGAFDEIRTLFATTDVARHRGWNKGRFSYNTPAGRCPVCEGLGELELDLQYLPDLPVTCPECHGDRYNPETLDAQIDGTSIADVLHMTISQAREWFASLAQRSDTAPKNRAAALRRLDRTLAALDDVGLGYLTLGEPTPALSGGEAQRLRLAAELRRRHDTALFVFDQPTIGLHPRDVATLIGVLDRLVDAGATVIVIEHDLDLIGNCDWVIDMGPDGGDGGGQIIATGTVDEVRADDTSVIGPWLQRHLAAPPDDLP</sequence>
<dbReference type="STRING" id="1797.RMCT_0175"/>
<dbReference type="Gene3D" id="1.20.1580.10">
    <property type="entry name" value="ABC transporter ATPase like domain"/>
    <property type="match status" value="2"/>
</dbReference>
<dbReference type="Proteomes" id="UP000069654">
    <property type="component" value="Unassembled WGS sequence"/>
</dbReference>
<dbReference type="GO" id="GO:0008270">
    <property type="term" value="F:zinc ion binding"/>
    <property type="evidence" value="ECO:0007669"/>
    <property type="project" value="UniProtKB-KW"/>
</dbReference>